<dbReference type="EMBL" id="MT141515">
    <property type="protein sequence ID" value="QJA64222.1"/>
    <property type="molecule type" value="Genomic_DNA"/>
</dbReference>
<protein>
    <submittedName>
        <fullName evidence="2">Uncharacterized protein</fullName>
    </submittedName>
</protein>
<gene>
    <name evidence="2" type="ORF">MM415A00310_0029</name>
    <name evidence="1" type="ORF">MM415B00528_0029</name>
</gene>
<evidence type="ECO:0000313" key="1">
    <source>
        <dbReference type="EMBL" id="QJA64222.1"/>
    </source>
</evidence>
<organism evidence="2">
    <name type="scientific">viral metagenome</name>
    <dbReference type="NCBI Taxonomy" id="1070528"/>
    <lineage>
        <taxon>unclassified sequences</taxon>
        <taxon>metagenomes</taxon>
        <taxon>organismal metagenomes</taxon>
    </lineage>
</organism>
<dbReference type="EMBL" id="MT142504">
    <property type="protein sequence ID" value="QJA83149.1"/>
    <property type="molecule type" value="Genomic_DNA"/>
</dbReference>
<dbReference type="AlphaFoldDB" id="A0A6M3KM62"/>
<evidence type="ECO:0000313" key="2">
    <source>
        <dbReference type="EMBL" id="QJA83149.1"/>
    </source>
</evidence>
<name>A0A6M3KM62_9ZZZZ</name>
<proteinExistence type="predicted"/>
<accession>A0A6M3KM62</accession>
<reference evidence="2" key="1">
    <citation type="submission" date="2020-03" db="EMBL/GenBank/DDBJ databases">
        <title>The deep terrestrial virosphere.</title>
        <authorList>
            <person name="Holmfeldt K."/>
            <person name="Nilsson E."/>
            <person name="Simone D."/>
            <person name="Lopez-Fernandez M."/>
            <person name="Wu X."/>
            <person name="de Brujin I."/>
            <person name="Lundin D."/>
            <person name="Andersson A."/>
            <person name="Bertilsson S."/>
            <person name="Dopson M."/>
        </authorList>
    </citation>
    <scope>NUCLEOTIDE SEQUENCE</scope>
    <source>
        <strain evidence="2">MM415A00310</strain>
        <strain evidence="1">MM415B00528</strain>
    </source>
</reference>
<sequence>MANRMLRWYIEGQIGRPKTEVAGTHTLDVDYIPVRVAMTARIASKGDDSTIVDITADNVSIFSDRPALDSQNVKVWTTIPGNVIRKDSVMRLDIVQVANLTYCRDLTIELELSEA</sequence>